<evidence type="ECO:0000256" key="2">
    <source>
        <dbReference type="SAM" id="MobiDB-lite"/>
    </source>
</evidence>
<keyword evidence="4" id="KW-1185">Reference proteome</keyword>
<protein>
    <recommendedName>
        <fullName evidence="5">Myb-like domain-containing protein</fullName>
    </recommendedName>
</protein>
<accession>A0A3R6Y3U8</accession>
<gene>
    <name evidence="3" type="ORF">DYB32_008040</name>
</gene>
<dbReference type="AlphaFoldDB" id="A0A3R6Y3U8"/>
<dbReference type="PANTHER" id="PTHR37558">
    <property type="entry name" value="HTH CENPB-TYPE DOMAIN-CONTAINING PROTEIN"/>
    <property type="match status" value="1"/>
</dbReference>
<organism evidence="3 4">
    <name type="scientific">Aphanomyces invadans</name>
    <dbReference type="NCBI Taxonomy" id="157072"/>
    <lineage>
        <taxon>Eukaryota</taxon>
        <taxon>Sar</taxon>
        <taxon>Stramenopiles</taxon>
        <taxon>Oomycota</taxon>
        <taxon>Saprolegniomycetes</taxon>
        <taxon>Saprolegniales</taxon>
        <taxon>Verrucalvaceae</taxon>
        <taxon>Aphanomyces</taxon>
    </lineage>
</organism>
<dbReference type="EMBL" id="QUSY01001161">
    <property type="protein sequence ID" value="RHY25862.1"/>
    <property type="molecule type" value="Genomic_DNA"/>
</dbReference>
<sequence length="236" mass="27229">MSTPIKSRFTDEEDILLLREINARLPFMAKRGQVIQGWSGVADAVQSLDGFDRPGFDGKRAQNRFTLLLETHRHKDEASQRASGSGEEYGEKLQLLEELTSAFDDWKNAEKARLDEVQREADRVDAMAATIREEAMQSLGKRKRTGQDDAEAGSGSGSAISKLMKMMHDDNKADLEFCMRVYESDLKEREIIREREFEERRCERELRAEQLRFQHEQLRVQHETMMKLLSTLSNSQ</sequence>
<dbReference type="Proteomes" id="UP000285060">
    <property type="component" value="Unassembled WGS sequence"/>
</dbReference>
<feature type="coiled-coil region" evidence="1">
    <location>
        <begin position="107"/>
        <end position="134"/>
    </location>
</feature>
<dbReference type="VEuPathDB" id="FungiDB:H310_13569"/>
<evidence type="ECO:0000313" key="3">
    <source>
        <dbReference type="EMBL" id="RHY25862.1"/>
    </source>
</evidence>
<comment type="caution">
    <text evidence="3">The sequence shown here is derived from an EMBL/GenBank/DDBJ whole genome shotgun (WGS) entry which is preliminary data.</text>
</comment>
<proteinExistence type="predicted"/>
<evidence type="ECO:0000313" key="4">
    <source>
        <dbReference type="Proteomes" id="UP000285060"/>
    </source>
</evidence>
<evidence type="ECO:0000256" key="1">
    <source>
        <dbReference type="SAM" id="Coils"/>
    </source>
</evidence>
<reference evidence="3 4" key="1">
    <citation type="submission" date="2018-08" db="EMBL/GenBank/DDBJ databases">
        <title>Aphanomyces genome sequencing and annotation.</title>
        <authorList>
            <person name="Minardi D."/>
            <person name="Oidtmann B."/>
            <person name="Van Der Giezen M."/>
            <person name="Studholme D.J."/>
        </authorList>
    </citation>
    <scope>NUCLEOTIDE SEQUENCE [LARGE SCALE GENOMIC DNA]</scope>
    <source>
        <strain evidence="3 4">NJM0002</strain>
    </source>
</reference>
<name>A0A3R6Y3U8_9STRA</name>
<evidence type="ECO:0008006" key="5">
    <source>
        <dbReference type="Google" id="ProtNLM"/>
    </source>
</evidence>
<feature type="region of interest" description="Disordered" evidence="2">
    <location>
        <begin position="137"/>
        <end position="159"/>
    </location>
</feature>
<dbReference type="PANTHER" id="PTHR37558:SF1">
    <property type="entry name" value="HTH CENPB-TYPE DOMAIN-CONTAINING PROTEIN"/>
    <property type="match status" value="1"/>
</dbReference>
<keyword evidence="1" id="KW-0175">Coiled coil</keyword>